<keyword evidence="5 7" id="KW-1133">Transmembrane helix</keyword>
<evidence type="ECO:0000256" key="5">
    <source>
        <dbReference type="ARBA" id="ARBA00022989"/>
    </source>
</evidence>
<dbReference type="Proteomes" id="UP000292423">
    <property type="component" value="Unassembled WGS sequence"/>
</dbReference>
<keyword evidence="9" id="KW-1185">Reference proteome</keyword>
<keyword evidence="6 7" id="KW-0472">Membrane</keyword>
<dbReference type="RefSeq" id="WP_130410649.1">
    <property type="nucleotide sequence ID" value="NZ_SHKX01000010.1"/>
</dbReference>
<organism evidence="8 9">
    <name type="scientific">Fluviicoccus keumensis</name>
    <dbReference type="NCBI Taxonomy" id="1435465"/>
    <lineage>
        <taxon>Bacteria</taxon>
        <taxon>Pseudomonadati</taxon>
        <taxon>Pseudomonadota</taxon>
        <taxon>Gammaproteobacteria</taxon>
        <taxon>Moraxellales</taxon>
        <taxon>Moraxellaceae</taxon>
        <taxon>Fluviicoccus</taxon>
    </lineage>
</organism>
<reference evidence="8 9" key="1">
    <citation type="submission" date="2019-02" db="EMBL/GenBank/DDBJ databases">
        <title>Genomic Encyclopedia of Type Strains, Phase IV (KMG-IV): sequencing the most valuable type-strain genomes for metagenomic binning, comparative biology and taxonomic classification.</title>
        <authorList>
            <person name="Goeker M."/>
        </authorList>
    </citation>
    <scope>NUCLEOTIDE SEQUENCE [LARGE SCALE GENOMIC DNA]</scope>
    <source>
        <strain evidence="8 9">DSM 105135</strain>
    </source>
</reference>
<dbReference type="InterPro" id="IPR001123">
    <property type="entry name" value="LeuE-type"/>
</dbReference>
<dbReference type="AlphaFoldDB" id="A0A4Q7ZA04"/>
<dbReference type="GO" id="GO:0015820">
    <property type="term" value="P:L-leucine transport"/>
    <property type="evidence" value="ECO:0007669"/>
    <property type="project" value="TreeGrafter"/>
</dbReference>
<dbReference type="OrthoDB" id="9784202at2"/>
<dbReference type="PANTHER" id="PTHR30086">
    <property type="entry name" value="ARGININE EXPORTER PROTEIN ARGO"/>
    <property type="match status" value="1"/>
</dbReference>
<feature type="transmembrane region" description="Helical" evidence="7">
    <location>
        <begin position="189"/>
        <end position="210"/>
    </location>
</feature>
<accession>A0A4Q7ZA04</accession>
<dbReference type="Pfam" id="PF01810">
    <property type="entry name" value="LysE"/>
    <property type="match status" value="1"/>
</dbReference>
<dbReference type="PANTHER" id="PTHR30086:SF15">
    <property type="entry name" value="LEUCINE EFFLUX PROTEIN"/>
    <property type="match status" value="1"/>
</dbReference>
<dbReference type="GO" id="GO:0005886">
    <property type="term" value="C:plasma membrane"/>
    <property type="evidence" value="ECO:0007669"/>
    <property type="project" value="UniProtKB-SubCell"/>
</dbReference>
<name>A0A4Q7ZA04_9GAMM</name>
<feature type="transmembrane region" description="Helical" evidence="7">
    <location>
        <begin position="12"/>
        <end position="32"/>
    </location>
</feature>
<feature type="transmembrane region" description="Helical" evidence="7">
    <location>
        <begin position="150"/>
        <end position="177"/>
    </location>
</feature>
<feature type="transmembrane region" description="Helical" evidence="7">
    <location>
        <begin position="70"/>
        <end position="90"/>
    </location>
</feature>
<keyword evidence="3" id="KW-1003">Cell membrane</keyword>
<dbReference type="EMBL" id="SHKX01000010">
    <property type="protein sequence ID" value="RZU47402.1"/>
    <property type="molecule type" value="Genomic_DNA"/>
</dbReference>
<evidence type="ECO:0000256" key="1">
    <source>
        <dbReference type="ARBA" id="ARBA00004651"/>
    </source>
</evidence>
<evidence type="ECO:0000313" key="9">
    <source>
        <dbReference type="Proteomes" id="UP000292423"/>
    </source>
</evidence>
<evidence type="ECO:0000256" key="6">
    <source>
        <dbReference type="ARBA" id="ARBA00023136"/>
    </source>
</evidence>
<keyword evidence="4 7" id="KW-0812">Transmembrane</keyword>
<proteinExistence type="inferred from homology"/>
<sequence>MFYGITDLPAFILGTILIVLLPGPNSLYLATVSSRSGVRAGFRAAAGIFTGDLILMTLAATGAASLLHRWPAVFTVLQVVGAAYLAWLGADLLRNARQRWHSEAIPAAVSGEASPRPFRTALTISLMNPKAIFFYIAFFIQFVAPDYPRPWLSFLILGTVVQVCSMVYLLALIYGGSRLAGTFRQRPRLSACGLAGVGILFIAFALRLAWSGLS</sequence>
<evidence type="ECO:0000256" key="4">
    <source>
        <dbReference type="ARBA" id="ARBA00022692"/>
    </source>
</evidence>
<comment type="subcellular location">
    <subcellularLocation>
        <location evidence="1">Cell membrane</location>
        <topology evidence="1">Multi-pass membrane protein</topology>
    </subcellularLocation>
</comment>
<dbReference type="NCBIfam" id="NF008201">
    <property type="entry name" value="PRK10958.1"/>
    <property type="match status" value="1"/>
</dbReference>
<comment type="similarity">
    <text evidence="2">Belongs to the Rht family.</text>
</comment>
<comment type="caution">
    <text evidence="8">The sequence shown here is derived from an EMBL/GenBank/DDBJ whole genome shotgun (WGS) entry which is preliminary data.</text>
</comment>
<feature type="transmembrane region" description="Helical" evidence="7">
    <location>
        <begin position="126"/>
        <end position="144"/>
    </location>
</feature>
<protein>
    <submittedName>
        <fullName evidence="8">Leucine efflux protein</fullName>
    </submittedName>
</protein>
<evidence type="ECO:0000256" key="2">
    <source>
        <dbReference type="ARBA" id="ARBA00007928"/>
    </source>
</evidence>
<dbReference type="PIRSF" id="PIRSF006324">
    <property type="entry name" value="LeuE"/>
    <property type="match status" value="1"/>
</dbReference>
<evidence type="ECO:0000256" key="3">
    <source>
        <dbReference type="ARBA" id="ARBA00022475"/>
    </source>
</evidence>
<gene>
    <name evidence="8" type="ORF">EV700_0364</name>
</gene>
<evidence type="ECO:0000313" key="8">
    <source>
        <dbReference type="EMBL" id="RZU47402.1"/>
    </source>
</evidence>
<evidence type="ECO:0000256" key="7">
    <source>
        <dbReference type="SAM" id="Phobius"/>
    </source>
</evidence>
<dbReference type="GO" id="GO:0015190">
    <property type="term" value="F:L-leucine transmembrane transporter activity"/>
    <property type="evidence" value="ECO:0007669"/>
    <property type="project" value="TreeGrafter"/>
</dbReference>
<feature type="transmembrane region" description="Helical" evidence="7">
    <location>
        <begin position="44"/>
        <end position="64"/>
    </location>
</feature>